<dbReference type="STRING" id="1314778.A0A5C3NPZ1"/>
<evidence type="ECO:0008006" key="3">
    <source>
        <dbReference type="Google" id="ProtNLM"/>
    </source>
</evidence>
<organism evidence="1 2">
    <name type="scientific">Polyporus arcularius HHB13444</name>
    <dbReference type="NCBI Taxonomy" id="1314778"/>
    <lineage>
        <taxon>Eukaryota</taxon>
        <taxon>Fungi</taxon>
        <taxon>Dikarya</taxon>
        <taxon>Basidiomycota</taxon>
        <taxon>Agaricomycotina</taxon>
        <taxon>Agaricomycetes</taxon>
        <taxon>Polyporales</taxon>
        <taxon>Polyporaceae</taxon>
        <taxon>Polyporus</taxon>
    </lineage>
</organism>
<dbReference type="EMBL" id="ML212052">
    <property type="protein sequence ID" value="TFK79385.1"/>
    <property type="molecule type" value="Genomic_DNA"/>
</dbReference>
<name>A0A5C3NPZ1_9APHY</name>
<protein>
    <recommendedName>
        <fullName evidence="3">DNA/RNA polymerase</fullName>
    </recommendedName>
</protein>
<accession>A0A5C3NPZ1</accession>
<dbReference type="InParanoid" id="A0A5C3NPZ1"/>
<evidence type="ECO:0000313" key="1">
    <source>
        <dbReference type="EMBL" id="TFK79385.1"/>
    </source>
</evidence>
<gene>
    <name evidence="1" type="ORF">K466DRAFT_505656</name>
</gene>
<feature type="non-terminal residue" evidence="1">
    <location>
        <position position="96"/>
    </location>
</feature>
<proteinExistence type="predicted"/>
<keyword evidence="2" id="KW-1185">Reference proteome</keyword>
<evidence type="ECO:0000313" key="2">
    <source>
        <dbReference type="Proteomes" id="UP000308197"/>
    </source>
</evidence>
<reference evidence="1 2" key="1">
    <citation type="journal article" date="2019" name="Nat. Ecol. Evol.">
        <title>Megaphylogeny resolves global patterns of mushroom evolution.</title>
        <authorList>
            <person name="Varga T."/>
            <person name="Krizsan K."/>
            <person name="Foldi C."/>
            <person name="Dima B."/>
            <person name="Sanchez-Garcia M."/>
            <person name="Sanchez-Ramirez S."/>
            <person name="Szollosi G.J."/>
            <person name="Szarkandi J.G."/>
            <person name="Papp V."/>
            <person name="Albert L."/>
            <person name="Andreopoulos W."/>
            <person name="Angelini C."/>
            <person name="Antonin V."/>
            <person name="Barry K.W."/>
            <person name="Bougher N.L."/>
            <person name="Buchanan P."/>
            <person name="Buyck B."/>
            <person name="Bense V."/>
            <person name="Catcheside P."/>
            <person name="Chovatia M."/>
            <person name="Cooper J."/>
            <person name="Damon W."/>
            <person name="Desjardin D."/>
            <person name="Finy P."/>
            <person name="Geml J."/>
            <person name="Haridas S."/>
            <person name="Hughes K."/>
            <person name="Justo A."/>
            <person name="Karasinski D."/>
            <person name="Kautmanova I."/>
            <person name="Kiss B."/>
            <person name="Kocsube S."/>
            <person name="Kotiranta H."/>
            <person name="LaButti K.M."/>
            <person name="Lechner B.E."/>
            <person name="Liimatainen K."/>
            <person name="Lipzen A."/>
            <person name="Lukacs Z."/>
            <person name="Mihaltcheva S."/>
            <person name="Morgado L.N."/>
            <person name="Niskanen T."/>
            <person name="Noordeloos M.E."/>
            <person name="Ohm R.A."/>
            <person name="Ortiz-Santana B."/>
            <person name="Ovrebo C."/>
            <person name="Racz N."/>
            <person name="Riley R."/>
            <person name="Savchenko A."/>
            <person name="Shiryaev A."/>
            <person name="Soop K."/>
            <person name="Spirin V."/>
            <person name="Szebenyi C."/>
            <person name="Tomsovsky M."/>
            <person name="Tulloss R.E."/>
            <person name="Uehling J."/>
            <person name="Grigoriev I.V."/>
            <person name="Vagvolgyi C."/>
            <person name="Papp T."/>
            <person name="Martin F.M."/>
            <person name="Miettinen O."/>
            <person name="Hibbett D.S."/>
            <person name="Nagy L.G."/>
        </authorList>
    </citation>
    <scope>NUCLEOTIDE SEQUENCE [LARGE SCALE GENOMIC DNA]</scope>
    <source>
        <strain evidence="1 2">HHB13444</strain>
    </source>
</reference>
<dbReference type="AlphaFoldDB" id="A0A5C3NPZ1"/>
<dbReference type="Proteomes" id="UP000308197">
    <property type="component" value="Unassembled WGS sequence"/>
</dbReference>
<sequence>MPRSLIWESDSEYPGVQVFAQRMKEALMAAHDAIIAARTSQVIQANKHRRPAMFKEGDFVYLSTKNLSIPTGRARKLVPKYLGPFRIVQVLSEGAT</sequence>